<sequence>MFRDNEDRPFLSDSEEQKGEPAIVYHPRKTNRVLPPLLTFLLTSLLWLLIMLWTRPDAPPSHGSSPEAQQHLSHKPLPDENTMKPHEGHGGSQHGSGHIHPPEAKYPPRHNVTSHSRMIECGSTPAEARAKKCVYDILLNAWVPEPCYEQQFIDEYTDDMSWGAYTDDTMTTRLEIEQMGEVDHYYTSLRDHVNHCAMIWRKQFWVLFEEKRAVDAIMASPGHTDHCAQYLMDAIEVARVDPKATTKVMVGYTGCWIREDGW</sequence>
<feature type="compositionally biased region" description="Basic and acidic residues" evidence="1">
    <location>
        <begin position="76"/>
        <end position="89"/>
    </location>
</feature>
<dbReference type="Proteomes" id="UP000770015">
    <property type="component" value="Unassembled WGS sequence"/>
</dbReference>
<keyword evidence="2" id="KW-1133">Transmembrane helix</keyword>
<dbReference type="OrthoDB" id="3501153at2759"/>
<accession>A0A9P9A7H3</accession>
<feature type="compositionally biased region" description="Polar residues" evidence="1">
    <location>
        <begin position="62"/>
        <end position="71"/>
    </location>
</feature>
<dbReference type="PANTHER" id="PTHR35896:SF3">
    <property type="entry name" value="MAJOR FACILITATOR SUPERFAMILY TRANSPORTER"/>
    <property type="match status" value="1"/>
</dbReference>
<evidence type="ECO:0000256" key="2">
    <source>
        <dbReference type="SAM" id="Phobius"/>
    </source>
</evidence>
<evidence type="ECO:0000313" key="3">
    <source>
        <dbReference type="EMBL" id="KAH6678751.1"/>
    </source>
</evidence>
<name>A0A9P9A7H3_9PEZI</name>
<evidence type="ECO:0000256" key="1">
    <source>
        <dbReference type="SAM" id="MobiDB-lite"/>
    </source>
</evidence>
<protein>
    <submittedName>
        <fullName evidence="3">Uncharacterized protein</fullName>
    </submittedName>
</protein>
<keyword evidence="2" id="KW-0472">Membrane</keyword>
<feature type="compositionally biased region" description="Basic and acidic residues" evidence="1">
    <location>
        <begin position="1"/>
        <end position="19"/>
    </location>
</feature>
<reference evidence="3" key="1">
    <citation type="journal article" date="2021" name="Nat. Commun.">
        <title>Genetic determinants of endophytism in the Arabidopsis root mycobiome.</title>
        <authorList>
            <person name="Mesny F."/>
            <person name="Miyauchi S."/>
            <person name="Thiergart T."/>
            <person name="Pickel B."/>
            <person name="Atanasova L."/>
            <person name="Karlsson M."/>
            <person name="Huettel B."/>
            <person name="Barry K.W."/>
            <person name="Haridas S."/>
            <person name="Chen C."/>
            <person name="Bauer D."/>
            <person name="Andreopoulos W."/>
            <person name="Pangilinan J."/>
            <person name="LaButti K."/>
            <person name="Riley R."/>
            <person name="Lipzen A."/>
            <person name="Clum A."/>
            <person name="Drula E."/>
            <person name="Henrissat B."/>
            <person name="Kohler A."/>
            <person name="Grigoriev I.V."/>
            <person name="Martin F.M."/>
            <person name="Hacquard S."/>
        </authorList>
    </citation>
    <scope>NUCLEOTIDE SEQUENCE</scope>
    <source>
        <strain evidence="3">MPI-SDFR-AT-0117</strain>
    </source>
</reference>
<dbReference type="PANTHER" id="PTHR35896">
    <property type="entry name" value="IG-LIKE DOMAIN-CONTAINING PROTEIN"/>
    <property type="match status" value="1"/>
</dbReference>
<feature type="transmembrane region" description="Helical" evidence="2">
    <location>
        <begin position="33"/>
        <end position="53"/>
    </location>
</feature>
<comment type="caution">
    <text evidence="3">The sequence shown here is derived from an EMBL/GenBank/DDBJ whole genome shotgun (WGS) entry which is preliminary data.</text>
</comment>
<keyword evidence="4" id="KW-1185">Reference proteome</keyword>
<dbReference type="AlphaFoldDB" id="A0A9P9A7H3"/>
<dbReference type="EMBL" id="JAGSXJ010000021">
    <property type="protein sequence ID" value="KAH6678751.1"/>
    <property type="molecule type" value="Genomic_DNA"/>
</dbReference>
<gene>
    <name evidence="3" type="ORF">F5X68DRAFT_34128</name>
</gene>
<organism evidence="3 4">
    <name type="scientific">Plectosphaerella plurivora</name>
    <dbReference type="NCBI Taxonomy" id="936078"/>
    <lineage>
        <taxon>Eukaryota</taxon>
        <taxon>Fungi</taxon>
        <taxon>Dikarya</taxon>
        <taxon>Ascomycota</taxon>
        <taxon>Pezizomycotina</taxon>
        <taxon>Sordariomycetes</taxon>
        <taxon>Hypocreomycetidae</taxon>
        <taxon>Glomerellales</taxon>
        <taxon>Plectosphaerellaceae</taxon>
        <taxon>Plectosphaerella</taxon>
    </lineage>
</organism>
<dbReference type="InterPro" id="IPR053008">
    <property type="entry name" value="Phomopsin_biosynth_assoc"/>
</dbReference>
<evidence type="ECO:0000313" key="4">
    <source>
        <dbReference type="Proteomes" id="UP000770015"/>
    </source>
</evidence>
<feature type="region of interest" description="Disordered" evidence="1">
    <location>
        <begin position="58"/>
        <end position="111"/>
    </location>
</feature>
<proteinExistence type="predicted"/>
<keyword evidence="2" id="KW-0812">Transmembrane</keyword>
<feature type="region of interest" description="Disordered" evidence="1">
    <location>
        <begin position="1"/>
        <end position="23"/>
    </location>
</feature>